<keyword evidence="8 22" id="KW-0645">Protease</keyword>
<dbReference type="GO" id="GO:0042277">
    <property type="term" value="F:peptide binding"/>
    <property type="evidence" value="ECO:0007669"/>
    <property type="project" value="TreeGrafter"/>
</dbReference>
<keyword evidence="16 22" id="KW-0482">Metalloprotease</keyword>
<keyword evidence="15" id="KW-1133">Transmembrane helix</keyword>
<evidence type="ECO:0000256" key="14">
    <source>
        <dbReference type="ARBA" id="ARBA00022968"/>
    </source>
</evidence>
<feature type="domain" description="ERAP1-like C-terminal" evidence="25">
    <location>
        <begin position="463"/>
        <end position="761"/>
    </location>
</feature>
<dbReference type="GO" id="GO:0005886">
    <property type="term" value="C:plasma membrane"/>
    <property type="evidence" value="ECO:0007669"/>
    <property type="project" value="UniProtKB-SubCell"/>
</dbReference>
<gene>
    <name evidence="26" type="ORF">DSTB1V02_LOCUS70</name>
</gene>
<feature type="binding site" evidence="20">
    <location>
        <position position="263"/>
    </location>
    <ligand>
        <name>Zn(2+)</name>
        <dbReference type="ChEBI" id="CHEBI:29105"/>
        <note>catalytic</note>
    </ligand>
</feature>
<dbReference type="AlphaFoldDB" id="A0A7R8ZXG1"/>
<dbReference type="Gene3D" id="2.60.40.1910">
    <property type="match status" value="1"/>
</dbReference>
<evidence type="ECO:0000256" key="20">
    <source>
        <dbReference type="PIRSR" id="PIRSR634016-3"/>
    </source>
</evidence>
<evidence type="ECO:0000256" key="4">
    <source>
        <dbReference type="ARBA" id="ARBA00010136"/>
    </source>
</evidence>
<evidence type="ECO:0000256" key="23">
    <source>
        <dbReference type="SAM" id="SignalP"/>
    </source>
</evidence>
<feature type="site" description="Transition state stabilizer" evidence="21">
    <location>
        <position position="317"/>
    </location>
</feature>
<keyword evidence="23" id="KW-0732">Signal</keyword>
<dbReference type="InterPro" id="IPR034016">
    <property type="entry name" value="M1_APN-typ"/>
</dbReference>
<evidence type="ECO:0000256" key="9">
    <source>
        <dbReference type="ARBA" id="ARBA00022692"/>
    </source>
</evidence>
<organism evidence="26">
    <name type="scientific">Darwinula stevensoni</name>
    <dbReference type="NCBI Taxonomy" id="69355"/>
    <lineage>
        <taxon>Eukaryota</taxon>
        <taxon>Metazoa</taxon>
        <taxon>Ecdysozoa</taxon>
        <taxon>Arthropoda</taxon>
        <taxon>Crustacea</taxon>
        <taxon>Oligostraca</taxon>
        <taxon>Ostracoda</taxon>
        <taxon>Podocopa</taxon>
        <taxon>Podocopida</taxon>
        <taxon>Darwinulocopina</taxon>
        <taxon>Darwinuloidea</taxon>
        <taxon>Darwinulidae</taxon>
        <taxon>Darwinula</taxon>
    </lineage>
</organism>
<feature type="domain" description="Peptidase M1 membrane alanine aminopeptidase" evidence="24">
    <location>
        <begin position="168"/>
        <end position="382"/>
    </location>
</feature>
<keyword evidence="17" id="KW-0472">Membrane</keyword>
<dbReference type="GO" id="GO:0008270">
    <property type="term" value="F:zinc ion binding"/>
    <property type="evidence" value="ECO:0007669"/>
    <property type="project" value="UniProtKB-UniRule"/>
</dbReference>
<keyword evidence="7" id="KW-1003">Cell membrane</keyword>
<dbReference type="PANTHER" id="PTHR11533">
    <property type="entry name" value="PROTEASE M1 ZINC METALLOPROTEASE"/>
    <property type="match status" value="1"/>
</dbReference>
<evidence type="ECO:0000256" key="11">
    <source>
        <dbReference type="ARBA" id="ARBA00022801"/>
    </source>
</evidence>
<dbReference type="InterPro" id="IPR014782">
    <property type="entry name" value="Peptidase_M1_dom"/>
</dbReference>
<evidence type="ECO:0000313" key="27">
    <source>
        <dbReference type="Proteomes" id="UP000677054"/>
    </source>
</evidence>
<dbReference type="EMBL" id="CAJPEV010000004">
    <property type="protein sequence ID" value="CAG0878546.1"/>
    <property type="molecule type" value="Genomic_DNA"/>
</dbReference>
<evidence type="ECO:0000256" key="21">
    <source>
        <dbReference type="PIRSR" id="PIRSR634016-4"/>
    </source>
</evidence>
<keyword evidence="19" id="KW-0325">Glycoprotein</keyword>
<keyword evidence="18" id="KW-1015">Disulfide bond</keyword>
<comment type="similarity">
    <text evidence="4 22">Belongs to the peptidase M1 family.</text>
</comment>
<dbReference type="CDD" id="cd09601">
    <property type="entry name" value="M1_APN-Q_like"/>
    <property type="match status" value="1"/>
</dbReference>
<dbReference type="Proteomes" id="UP000677054">
    <property type="component" value="Unassembled WGS sequence"/>
</dbReference>
<keyword evidence="12 20" id="KW-0862">Zinc</keyword>
<keyword evidence="14" id="KW-0735">Signal-anchor</keyword>
<dbReference type="PRINTS" id="PR00756">
    <property type="entry name" value="ALADIPTASE"/>
</dbReference>
<evidence type="ECO:0000256" key="15">
    <source>
        <dbReference type="ARBA" id="ARBA00022989"/>
    </source>
</evidence>
<comment type="cofactor">
    <cofactor evidence="20 22">
        <name>Zn(2+)</name>
        <dbReference type="ChEBI" id="CHEBI:29105"/>
    </cofactor>
    <text evidence="20 22">Binds 1 zinc ion per subunit.</text>
</comment>
<accession>A0A7R8ZXG1</accession>
<dbReference type="Pfam" id="PF01433">
    <property type="entry name" value="Peptidase_M1"/>
    <property type="match status" value="1"/>
</dbReference>
<evidence type="ECO:0000256" key="12">
    <source>
        <dbReference type="ARBA" id="ARBA00022833"/>
    </source>
</evidence>
<evidence type="ECO:0000256" key="16">
    <source>
        <dbReference type="ARBA" id="ARBA00023049"/>
    </source>
</evidence>
<keyword evidence="10 20" id="KW-0479">Metal-binding</keyword>
<comment type="subunit">
    <text evidence="5">Homodimer; disulfide-linked.</text>
</comment>
<name>A0A7R8ZXG1_9CRUS</name>
<dbReference type="GO" id="GO:0005615">
    <property type="term" value="C:extracellular space"/>
    <property type="evidence" value="ECO:0007669"/>
    <property type="project" value="TreeGrafter"/>
</dbReference>
<sequence>MRGMEKILKAGVVLVLGMLVSGEFRLPNTTSPLHYDLFIHPHLATLTFTGHVNVLVEVHERTELFHLHSKYLNYTDIRLFPGYKSSFRIAVVKPSAPRFHVLSNMNPLSSEEGVPEEGETTVHFHTSLPTATYLVSWIVSDFPYLEGNTLGTRCRVYAPKHLLKNARYALDLTLNVTQFYSQYFHTPFPLPKLDQVGLGNFLGEAVEQWGLISYNYAYFLYDNEEGSIYDRQKISTLIANKIALQWFANLRTMEWWDDEWLNEGFGKFMEYKGDTLFLSRDMQKAMYYQDAKVSSHAIISEDKDTYEIFEAIDRVTYSKGASMFRMLEFILEPDGFRRGMNRFLNRGLYEGAVTSDLWQDLDREWESRSESGLNISSFMNTWTRQMGYPVLNVQEDGPRHIVITQRRFILSPNATFNLEQSPYGYKWDVPVNFRTPDLKKSELFWLHKEDDFLRLEKPEGAPWVKLNVDQRGYYRVNYSPSIWKGILKSIQQDHTMFSVEDRTNLLDDVFALAEADLVSYDVPLEMTKYLRKETHVVPWKAANRHLIILGSRSTNLPFYKLLQEYVADLVDPVLEQLGWDVKPEDGFLTRKLRVLAIRLGGHFENPRCLREAGEKLKQWLQDPEQTIFHSDVEMAIFKYGIYSEGSKESQEETWNALWKHYAEARSPFRKRRFINGLAYATDTGLILRFLNNMKNESLVDERDFLPQLQSLSANPAATEIVWKFVQEEWNYLTRKFSESAIRDLIPSMTWTFNTPAQLQAILIDTKLPETRSCLCALPLEYSFIAFSTKDH</sequence>
<evidence type="ECO:0000256" key="18">
    <source>
        <dbReference type="ARBA" id="ARBA00023157"/>
    </source>
</evidence>
<dbReference type="PANTHER" id="PTHR11533:SF276">
    <property type="entry name" value="GLUTAMYL AMINOPEPTIDASE"/>
    <property type="match status" value="1"/>
</dbReference>
<comment type="subcellular location">
    <subcellularLocation>
        <location evidence="3">Cell membrane</location>
        <topology evidence="3">Lipid-anchor</topology>
        <topology evidence="3">GPI-anchor</topology>
    </subcellularLocation>
    <subcellularLocation>
        <location evidence="2">Cell membrane</location>
        <topology evidence="2">Single-pass type II membrane protein</topology>
    </subcellularLocation>
</comment>
<dbReference type="SUPFAM" id="SSF63737">
    <property type="entry name" value="Leukotriene A4 hydrolase N-terminal domain"/>
    <property type="match status" value="2"/>
</dbReference>
<keyword evidence="9" id="KW-0812">Transmembrane</keyword>
<evidence type="ECO:0000256" key="19">
    <source>
        <dbReference type="ARBA" id="ARBA00023180"/>
    </source>
</evidence>
<evidence type="ECO:0000256" key="1">
    <source>
        <dbReference type="ARBA" id="ARBA00001703"/>
    </source>
</evidence>
<evidence type="ECO:0000256" key="8">
    <source>
        <dbReference type="ARBA" id="ARBA00022670"/>
    </source>
</evidence>
<evidence type="ECO:0000259" key="25">
    <source>
        <dbReference type="Pfam" id="PF11838"/>
    </source>
</evidence>
<dbReference type="Pfam" id="PF11838">
    <property type="entry name" value="ERAP1_C"/>
    <property type="match status" value="1"/>
</dbReference>
<dbReference type="InterPro" id="IPR001930">
    <property type="entry name" value="Peptidase_M1"/>
</dbReference>
<evidence type="ECO:0000256" key="7">
    <source>
        <dbReference type="ARBA" id="ARBA00022475"/>
    </source>
</evidence>
<dbReference type="SUPFAM" id="SSF55486">
    <property type="entry name" value="Metalloproteases ('zincins'), catalytic domain"/>
    <property type="match status" value="1"/>
</dbReference>
<keyword evidence="27" id="KW-1185">Reference proteome</keyword>
<protein>
    <recommendedName>
        <fullName evidence="22">Aminopeptidase</fullName>
        <ecNumber evidence="22">3.4.11.-</ecNumber>
    </recommendedName>
</protein>
<evidence type="ECO:0000256" key="5">
    <source>
        <dbReference type="ARBA" id="ARBA00011748"/>
    </source>
</evidence>
<dbReference type="GO" id="GO:0043171">
    <property type="term" value="P:peptide catabolic process"/>
    <property type="evidence" value="ECO:0007669"/>
    <property type="project" value="TreeGrafter"/>
</dbReference>
<dbReference type="GO" id="GO:0006508">
    <property type="term" value="P:proteolysis"/>
    <property type="evidence" value="ECO:0007669"/>
    <property type="project" value="UniProtKB-KW"/>
</dbReference>
<evidence type="ECO:0000313" key="26">
    <source>
        <dbReference type="EMBL" id="CAD7240032.1"/>
    </source>
</evidence>
<evidence type="ECO:0000256" key="13">
    <source>
        <dbReference type="ARBA" id="ARBA00022837"/>
    </source>
</evidence>
<dbReference type="InterPro" id="IPR042097">
    <property type="entry name" value="Aminopeptidase_N-like_N_sf"/>
</dbReference>
<dbReference type="InterPro" id="IPR050344">
    <property type="entry name" value="Peptidase_M1_aminopeptidases"/>
</dbReference>
<comment type="catalytic activity">
    <reaction evidence="1">
        <text>Release of N-terminal glutamate (and to a lesser extent aspartate) from a peptide.</text>
        <dbReference type="EC" id="3.4.11.7"/>
    </reaction>
</comment>
<dbReference type="InterPro" id="IPR027268">
    <property type="entry name" value="Peptidase_M4/M1_CTD_sf"/>
</dbReference>
<dbReference type="EC" id="3.4.11.-" evidence="22"/>
<dbReference type="GO" id="GO:0070006">
    <property type="term" value="F:metalloaminopeptidase activity"/>
    <property type="evidence" value="ECO:0007669"/>
    <property type="project" value="TreeGrafter"/>
</dbReference>
<evidence type="ECO:0000256" key="10">
    <source>
        <dbReference type="ARBA" id="ARBA00022723"/>
    </source>
</evidence>
<dbReference type="GO" id="GO:0004230">
    <property type="term" value="F:glutamyl aminopeptidase activity"/>
    <property type="evidence" value="ECO:0007669"/>
    <property type="project" value="UniProtKB-EC"/>
</dbReference>
<dbReference type="InterPro" id="IPR024571">
    <property type="entry name" value="ERAP1-like_C_dom"/>
</dbReference>
<dbReference type="EMBL" id="LR899521">
    <property type="protein sequence ID" value="CAD7240032.1"/>
    <property type="molecule type" value="Genomic_DNA"/>
</dbReference>
<dbReference type="Gene3D" id="1.10.390.10">
    <property type="entry name" value="Neutral Protease Domain 2"/>
    <property type="match status" value="1"/>
</dbReference>
<evidence type="ECO:0000256" key="17">
    <source>
        <dbReference type="ARBA" id="ARBA00023136"/>
    </source>
</evidence>
<keyword evidence="6 22" id="KW-0031">Aminopeptidase</keyword>
<dbReference type="FunFam" id="2.60.40.1910:FF:000003">
    <property type="entry name" value="Aminopeptidase"/>
    <property type="match status" value="1"/>
</dbReference>
<evidence type="ECO:0000256" key="2">
    <source>
        <dbReference type="ARBA" id="ARBA00004401"/>
    </source>
</evidence>
<feature type="chain" id="PRO_5036402662" description="Aminopeptidase" evidence="23">
    <location>
        <begin position="23"/>
        <end position="791"/>
    </location>
</feature>
<reference evidence="26" key="1">
    <citation type="submission" date="2020-11" db="EMBL/GenBank/DDBJ databases">
        <authorList>
            <person name="Tran Van P."/>
        </authorList>
    </citation>
    <scope>NUCLEOTIDE SEQUENCE</scope>
</reference>
<keyword evidence="11 22" id="KW-0378">Hydrolase</keyword>
<keyword evidence="13" id="KW-0106">Calcium</keyword>
<proteinExistence type="inferred from homology"/>
<dbReference type="OrthoDB" id="510539at2759"/>
<evidence type="ECO:0000259" key="24">
    <source>
        <dbReference type="Pfam" id="PF01433"/>
    </source>
</evidence>
<dbReference type="Gene3D" id="1.25.50.20">
    <property type="match status" value="1"/>
</dbReference>
<dbReference type="Gene3D" id="2.60.40.1730">
    <property type="entry name" value="tricorn interacting facor f3 domain"/>
    <property type="match status" value="2"/>
</dbReference>
<feature type="signal peptide" evidence="23">
    <location>
        <begin position="1"/>
        <end position="22"/>
    </location>
</feature>
<dbReference type="GO" id="GO:0005737">
    <property type="term" value="C:cytoplasm"/>
    <property type="evidence" value="ECO:0007669"/>
    <property type="project" value="TreeGrafter"/>
</dbReference>
<evidence type="ECO:0000256" key="3">
    <source>
        <dbReference type="ARBA" id="ARBA00004609"/>
    </source>
</evidence>
<evidence type="ECO:0000256" key="22">
    <source>
        <dbReference type="RuleBase" id="RU364040"/>
    </source>
</evidence>
<evidence type="ECO:0000256" key="6">
    <source>
        <dbReference type="ARBA" id="ARBA00022438"/>
    </source>
</evidence>